<evidence type="ECO:0000313" key="1">
    <source>
        <dbReference type="EMBL" id="KYM85562.1"/>
    </source>
</evidence>
<dbReference type="PANTHER" id="PTHR33050">
    <property type="entry name" value="REVERSE TRANSCRIPTASE DOMAIN-CONTAINING PROTEIN"/>
    <property type="match status" value="1"/>
</dbReference>
<name>A0A151I4G9_9HYME</name>
<sequence>SITEIRVYLLLINKCHPYEDQFLSGIFLIPKSDGSNRLILNFKRVNDPNCFMGKLDLRDAYYLIPVERDYRKYLRFFFSWVCPKFTENDIRITNREKEEDLGSKFRVLQIVTIFSDALPGEWRAARIEVKLFYINHLELLSAFFGLRCFASELRNCNIFLRIHHCHLVHKLHDIFNELSNLAKFIWEWCEKCELFIFASYISSKDNAETDFESRRLESEAEFQLSEMRFFHEILKKWGFLRMGI</sequence>
<dbReference type="InterPro" id="IPR043502">
    <property type="entry name" value="DNA/RNA_pol_sf"/>
</dbReference>
<dbReference type="EMBL" id="KQ976452">
    <property type="protein sequence ID" value="KYM85562.1"/>
    <property type="molecule type" value="Genomic_DNA"/>
</dbReference>
<keyword evidence="2" id="KW-1185">Reference proteome</keyword>
<dbReference type="CDD" id="cd09275">
    <property type="entry name" value="RNase_HI_RT_DIRS1"/>
    <property type="match status" value="1"/>
</dbReference>
<proteinExistence type="predicted"/>
<dbReference type="STRING" id="520822.A0A151I4G9"/>
<dbReference type="GO" id="GO:0071897">
    <property type="term" value="P:DNA biosynthetic process"/>
    <property type="evidence" value="ECO:0007669"/>
    <property type="project" value="UniProtKB-ARBA"/>
</dbReference>
<dbReference type="Proteomes" id="UP000078540">
    <property type="component" value="Unassembled WGS sequence"/>
</dbReference>
<dbReference type="SUPFAM" id="SSF56672">
    <property type="entry name" value="DNA/RNA polymerases"/>
    <property type="match status" value="1"/>
</dbReference>
<dbReference type="PANTHER" id="PTHR33050:SF7">
    <property type="entry name" value="RIBONUCLEASE H"/>
    <property type="match status" value="1"/>
</dbReference>
<dbReference type="InterPro" id="IPR052055">
    <property type="entry name" value="Hepadnavirus_pol/RT"/>
</dbReference>
<protein>
    <recommendedName>
        <fullName evidence="3">Reverse transcriptase domain-containing protein</fullName>
    </recommendedName>
</protein>
<gene>
    <name evidence="1" type="ORF">ALC53_04545</name>
</gene>
<evidence type="ECO:0000313" key="2">
    <source>
        <dbReference type="Proteomes" id="UP000078540"/>
    </source>
</evidence>
<evidence type="ECO:0008006" key="3">
    <source>
        <dbReference type="Google" id="ProtNLM"/>
    </source>
</evidence>
<dbReference type="AlphaFoldDB" id="A0A151I4G9"/>
<reference evidence="1 2" key="1">
    <citation type="submission" date="2015-09" db="EMBL/GenBank/DDBJ databases">
        <title>Atta colombica WGS genome.</title>
        <authorList>
            <person name="Nygaard S."/>
            <person name="Hu H."/>
            <person name="Boomsma J."/>
            <person name="Zhang G."/>
        </authorList>
    </citation>
    <scope>NUCLEOTIDE SEQUENCE [LARGE SCALE GENOMIC DNA]</scope>
    <source>
        <strain evidence="1">Treedump-2</strain>
        <tissue evidence="1">Whole body</tissue>
    </source>
</reference>
<feature type="non-terminal residue" evidence="1">
    <location>
        <position position="1"/>
    </location>
</feature>
<organism evidence="1 2">
    <name type="scientific">Atta colombica</name>
    <dbReference type="NCBI Taxonomy" id="520822"/>
    <lineage>
        <taxon>Eukaryota</taxon>
        <taxon>Metazoa</taxon>
        <taxon>Ecdysozoa</taxon>
        <taxon>Arthropoda</taxon>
        <taxon>Hexapoda</taxon>
        <taxon>Insecta</taxon>
        <taxon>Pterygota</taxon>
        <taxon>Neoptera</taxon>
        <taxon>Endopterygota</taxon>
        <taxon>Hymenoptera</taxon>
        <taxon>Apocrita</taxon>
        <taxon>Aculeata</taxon>
        <taxon>Formicoidea</taxon>
        <taxon>Formicidae</taxon>
        <taxon>Myrmicinae</taxon>
        <taxon>Atta</taxon>
    </lineage>
</organism>
<accession>A0A151I4G9</accession>